<reference evidence="1 2" key="1">
    <citation type="submission" date="2019-11" db="EMBL/GenBank/DDBJ databases">
        <title>Pedobacter petrophilus genome.</title>
        <authorList>
            <person name="Feldbauer M.J."/>
            <person name="Newman J.D."/>
        </authorList>
    </citation>
    <scope>NUCLEOTIDE SEQUENCE [LARGE SCALE GENOMIC DNA]</scope>
    <source>
        <strain evidence="1 2">LMG 29686</strain>
    </source>
</reference>
<dbReference type="Proteomes" id="UP000487757">
    <property type="component" value="Unassembled WGS sequence"/>
</dbReference>
<name>A0A7K0G618_9SPHI</name>
<dbReference type="OrthoDB" id="964655at2"/>
<evidence type="ECO:0000313" key="1">
    <source>
        <dbReference type="EMBL" id="MRX78794.1"/>
    </source>
</evidence>
<keyword evidence="2" id="KW-1185">Reference proteome</keyword>
<evidence type="ECO:0000313" key="2">
    <source>
        <dbReference type="Proteomes" id="UP000487757"/>
    </source>
</evidence>
<organism evidence="1 2">
    <name type="scientific">Pedobacter petrophilus</name>
    <dbReference type="NCBI Taxonomy" id="1908241"/>
    <lineage>
        <taxon>Bacteria</taxon>
        <taxon>Pseudomonadati</taxon>
        <taxon>Bacteroidota</taxon>
        <taxon>Sphingobacteriia</taxon>
        <taxon>Sphingobacteriales</taxon>
        <taxon>Sphingobacteriaceae</taxon>
        <taxon>Pedobacter</taxon>
    </lineage>
</organism>
<comment type="caution">
    <text evidence="1">The sequence shown here is derived from an EMBL/GenBank/DDBJ whole genome shotgun (WGS) entry which is preliminary data.</text>
</comment>
<dbReference type="AlphaFoldDB" id="A0A7K0G618"/>
<sequence length="73" mass="9030">METEIKLQYGKKPDKFKKDHWEMSPELQEEYKKWQEMNIRENIFSRNQPLVYRRASDNKMIAEYNDGKIEFID</sequence>
<protein>
    <submittedName>
        <fullName evidence="1">Uncharacterized protein</fullName>
    </submittedName>
</protein>
<accession>A0A7K0G618</accession>
<gene>
    <name evidence="1" type="ORF">GJU39_22210</name>
</gene>
<proteinExistence type="predicted"/>
<dbReference type="RefSeq" id="WP_154283193.1">
    <property type="nucleotide sequence ID" value="NZ_JBHUJQ010000001.1"/>
</dbReference>
<dbReference type="EMBL" id="WKKH01000075">
    <property type="protein sequence ID" value="MRX78794.1"/>
    <property type="molecule type" value="Genomic_DNA"/>
</dbReference>